<dbReference type="Pfam" id="PF25448">
    <property type="entry name" value="DUF7897"/>
    <property type="match status" value="1"/>
</dbReference>
<dbReference type="InterPro" id="IPR057219">
    <property type="entry name" value="DUF7897"/>
</dbReference>
<dbReference type="Proteomes" id="UP000178367">
    <property type="component" value="Unassembled WGS sequence"/>
</dbReference>
<dbReference type="STRING" id="1797994.A2227_06620"/>
<gene>
    <name evidence="2" type="ORF">A2227_06620</name>
</gene>
<proteinExistence type="predicted"/>
<feature type="domain" description="DUF7897" evidence="1">
    <location>
        <begin position="180"/>
        <end position="497"/>
    </location>
</feature>
<organism evidence="2 3">
    <name type="scientific">Candidatus Falkowbacteria bacterium RIFOXYA2_FULL_47_19</name>
    <dbReference type="NCBI Taxonomy" id="1797994"/>
    <lineage>
        <taxon>Bacteria</taxon>
        <taxon>Candidatus Falkowiibacteriota</taxon>
    </lineage>
</organism>
<accession>A0A1F5SJ79</accession>
<evidence type="ECO:0000313" key="2">
    <source>
        <dbReference type="EMBL" id="OGF26768.1"/>
    </source>
</evidence>
<reference evidence="2 3" key="1">
    <citation type="journal article" date="2016" name="Nat. Commun.">
        <title>Thousands of microbial genomes shed light on interconnected biogeochemical processes in an aquifer system.</title>
        <authorList>
            <person name="Anantharaman K."/>
            <person name="Brown C.T."/>
            <person name="Hug L.A."/>
            <person name="Sharon I."/>
            <person name="Castelle C.J."/>
            <person name="Probst A.J."/>
            <person name="Thomas B.C."/>
            <person name="Singh A."/>
            <person name="Wilkins M.J."/>
            <person name="Karaoz U."/>
            <person name="Brodie E.L."/>
            <person name="Williams K.H."/>
            <person name="Hubbard S.S."/>
            <person name="Banfield J.F."/>
        </authorList>
    </citation>
    <scope>NUCLEOTIDE SEQUENCE [LARGE SCALE GENOMIC DNA]</scope>
</reference>
<name>A0A1F5SJ79_9BACT</name>
<dbReference type="AlphaFoldDB" id="A0A1F5SJ79"/>
<sequence length="547" mass="61808">MANPIVRSLLEKDFRIEIEPHWSLPEMADNVIGEVGRHIAGRNDLKALLEMLPKGIFTLCPDSPPEELHKYLINRYGKIDKSDPRVVLAFMENFVSEAAALERRSMAKGATRIKDIAADELVLLADPFVPAAADKLWYRWYKELVIPLEILPEEEKTVRKAELKSIMNEYDYTVFAAGERLAWARAFPAEIAELARAITALGNRLRDRSLKRYLSFLARAYTCAKTEDLEKRWTEVDYAWIDIPNDTRVFPVHGMEAGYEHPCGVSPEWNIVVRLDRGKKEIGEIREAAPGVAGSCGADAGLLKHKLDRVDIGIFYTAVWAGNSMNFRIAGQAVPNRQEVLKRGGKIFIDLDSEKLAVERYRDMLDKYLPAETARILKAQISVMSMIEHTAGHEVSHPAGRSEEIDRKLGSALKLLEEAKATMSGNLINESRNGENRLRIVAETIARFCRFFYKTSLENPSATQYVWENMIACRTMHEAGVIRMGEDRIEVDLENAKGPDWFDRLEKFVRGVFAAYEAGDSEALEKTHRELCGRDGIVADIIALVNK</sequence>
<evidence type="ECO:0000259" key="1">
    <source>
        <dbReference type="Pfam" id="PF25448"/>
    </source>
</evidence>
<comment type="caution">
    <text evidence="2">The sequence shown here is derived from an EMBL/GenBank/DDBJ whole genome shotgun (WGS) entry which is preliminary data.</text>
</comment>
<dbReference type="EMBL" id="MFGB01000014">
    <property type="protein sequence ID" value="OGF26768.1"/>
    <property type="molecule type" value="Genomic_DNA"/>
</dbReference>
<evidence type="ECO:0000313" key="3">
    <source>
        <dbReference type="Proteomes" id="UP000178367"/>
    </source>
</evidence>
<protein>
    <recommendedName>
        <fullName evidence="1">DUF7897 domain-containing protein</fullName>
    </recommendedName>
</protein>